<accession>A0A3M7QV95</accession>
<evidence type="ECO:0000313" key="2">
    <source>
        <dbReference type="Proteomes" id="UP000276133"/>
    </source>
</evidence>
<organism evidence="1 2">
    <name type="scientific">Brachionus plicatilis</name>
    <name type="common">Marine rotifer</name>
    <name type="synonym">Brachionus muelleri</name>
    <dbReference type="NCBI Taxonomy" id="10195"/>
    <lineage>
        <taxon>Eukaryota</taxon>
        <taxon>Metazoa</taxon>
        <taxon>Spiralia</taxon>
        <taxon>Gnathifera</taxon>
        <taxon>Rotifera</taxon>
        <taxon>Eurotatoria</taxon>
        <taxon>Monogononta</taxon>
        <taxon>Pseudotrocha</taxon>
        <taxon>Ploima</taxon>
        <taxon>Brachionidae</taxon>
        <taxon>Brachionus</taxon>
    </lineage>
</organism>
<sequence>MSLNLYRKLSFKKLVDSLPLALTFDKFGLEVLYTYILHIYSEFSIIETRLGKKNISLDNFVSFKIKK</sequence>
<evidence type="ECO:0000313" key="1">
    <source>
        <dbReference type="EMBL" id="RNA15129.1"/>
    </source>
</evidence>
<dbReference type="AlphaFoldDB" id="A0A3M7QV95"/>
<dbReference type="EMBL" id="REGN01005038">
    <property type="protein sequence ID" value="RNA15129.1"/>
    <property type="molecule type" value="Genomic_DNA"/>
</dbReference>
<keyword evidence="2" id="KW-1185">Reference proteome</keyword>
<protein>
    <submittedName>
        <fullName evidence="1">Uncharacterized protein</fullName>
    </submittedName>
</protein>
<reference evidence="1 2" key="1">
    <citation type="journal article" date="2018" name="Sci. Rep.">
        <title>Genomic signatures of local adaptation to the degree of environmental predictability in rotifers.</title>
        <authorList>
            <person name="Franch-Gras L."/>
            <person name="Hahn C."/>
            <person name="Garcia-Roger E.M."/>
            <person name="Carmona M.J."/>
            <person name="Serra M."/>
            <person name="Gomez A."/>
        </authorList>
    </citation>
    <scope>NUCLEOTIDE SEQUENCE [LARGE SCALE GENOMIC DNA]</scope>
    <source>
        <strain evidence="1">HYR1</strain>
    </source>
</reference>
<gene>
    <name evidence="1" type="ORF">BpHYR1_044854</name>
</gene>
<dbReference type="Proteomes" id="UP000276133">
    <property type="component" value="Unassembled WGS sequence"/>
</dbReference>
<proteinExistence type="predicted"/>
<comment type="caution">
    <text evidence="1">The sequence shown here is derived from an EMBL/GenBank/DDBJ whole genome shotgun (WGS) entry which is preliminary data.</text>
</comment>
<name>A0A3M7QV95_BRAPC</name>